<comment type="caution">
    <text evidence="2">The sequence shown here is derived from an EMBL/GenBank/DDBJ whole genome shotgun (WGS) entry which is preliminary data.</text>
</comment>
<evidence type="ECO:0000256" key="1">
    <source>
        <dbReference type="SAM" id="MobiDB-lite"/>
    </source>
</evidence>
<gene>
    <name evidence="2" type="ORF">HJG60_011580</name>
</gene>
<name>A0A833ZU06_9CHIR</name>
<evidence type="ECO:0000313" key="2">
    <source>
        <dbReference type="EMBL" id="KAF6099849.1"/>
    </source>
</evidence>
<sequence>MFVPLSLGPGGGSGGREDRGLEGGFITQPGRRGSPGCGQSSRSPTSLVGKEWGSLRPPCRKACGGTPGPGHAPIQVSGWGGSGVTGGWCRSASFCFCSLPSCCPSVCGSGLYTFFPFCPALPPLSSECC</sequence>
<dbReference type="Proteomes" id="UP000664940">
    <property type="component" value="Unassembled WGS sequence"/>
</dbReference>
<protein>
    <submittedName>
        <fullName evidence="2">Uncharacterized protein</fullName>
    </submittedName>
</protein>
<feature type="compositionally biased region" description="Polar residues" evidence="1">
    <location>
        <begin position="37"/>
        <end position="46"/>
    </location>
</feature>
<reference evidence="2 3" key="1">
    <citation type="journal article" date="2020" name="Nature">
        <title>Six reference-quality genomes reveal evolution of bat adaptations.</title>
        <authorList>
            <person name="Jebb D."/>
            <person name="Huang Z."/>
            <person name="Pippel M."/>
            <person name="Hughes G.M."/>
            <person name="Lavrichenko K."/>
            <person name="Devanna P."/>
            <person name="Winkler S."/>
            <person name="Jermiin L.S."/>
            <person name="Skirmuntt E.C."/>
            <person name="Katzourakis A."/>
            <person name="Burkitt-Gray L."/>
            <person name="Ray D.A."/>
            <person name="Sullivan K.A.M."/>
            <person name="Roscito J.G."/>
            <person name="Kirilenko B.M."/>
            <person name="Davalos L.M."/>
            <person name="Corthals A.P."/>
            <person name="Power M.L."/>
            <person name="Jones G."/>
            <person name="Ransome R.D."/>
            <person name="Dechmann D.K.N."/>
            <person name="Locatelli A.G."/>
            <person name="Puechmaille S.J."/>
            <person name="Fedrigo O."/>
            <person name="Jarvis E.D."/>
            <person name="Hiller M."/>
            <person name="Vernes S.C."/>
            <person name="Myers E.W."/>
            <person name="Teeling E.C."/>
        </authorList>
    </citation>
    <scope>NUCLEOTIDE SEQUENCE [LARGE SCALE GENOMIC DNA]</scope>
    <source>
        <strain evidence="2">Bat1K_MPI-CBG_1</strain>
    </source>
</reference>
<evidence type="ECO:0000313" key="3">
    <source>
        <dbReference type="Proteomes" id="UP000664940"/>
    </source>
</evidence>
<dbReference type="AlphaFoldDB" id="A0A833ZU06"/>
<dbReference type="EMBL" id="JABVXQ010000007">
    <property type="protein sequence ID" value="KAF6099849.1"/>
    <property type="molecule type" value="Genomic_DNA"/>
</dbReference>
<feature type="region of interest" description="Disordered" evidence="1">
    <location>
        <begin position="1"/>
        <end position="53"/>
    </location>
</feature>
<proteinExistence type="predicted"/>
<organism evidence="2 3">
    <name type="scientific">Phyllostomus discolor</name>
    <name type="common">pale spear-nosed bat</name>
    <dbReference type="NCBI Taxonomy" id="89673"/>
    <lineage>
        <taxon>Eukaryota</taxon>
        <taxon>Metazoa</taxon>
        <taxon>Chordata</taxon>
        <taxon>Craniata</taxon>
        <taxon>Vertebrata</taxon>
        <taxon>Euteleostomi</taxon>
        <taxon>Mammalia</taxon>
        <taxon>Eutheria</taxon>
        <taxon>Laurasiatheria</taxon>
        <taxon>Chiroptera</taxon>
        <taxon>Yangochiroptera</taxon>
        <taxon>Phyllostomidae</taxon>
        <taxon>Phyllostominae</taxon>
        <taxon>Phyllostomus</taxon>
    </lineage>
</organism>
<accession>A0A833ZU06</accession>